<evidence type="ECO:0000256" key="2">
    <source>
        <dbReference type="ARBA" id="ARBA00022695"/>
    </source>
</evidence>
<protein>
    <recommendedName>
        <fullName evidence="8">Integrase catalytic domain-containing protein</fullName>
    </recommendedName>
</protein>
<evidence type="ECO:0000259" key="8">
    <source>
        <dbReference type="PROSITE" id="PS50994"/>
    </source>
</evidence>
<keyword evidence="5" id="KW-0378">Hydrolase</keyword>
<feature type="domain" description="Integrase catalytic" evidence="8">
    <location>
        <begin position="184"/>
        <end position="347"/>
    </location>
</feature>
<dbReference type="Gene3D" id="3.30.420.10">
    <property type="entry name" value="Ribonuclease H-like superfamily/Ribonuclease H"/>
    <property type="match status" value="1"/>
</dbReference>
<dbReference type="GO" id="GO:0016787">
    <property type="term" value="F:hydrolase activity"/>
    <property type="evidence" value="ECO:0007669"/>
    <property type="project" value="UniProtKB-KW"/>
</dbReference>
<dbReference type="Pfam" id="PF17917">
    <property type="entry name" value="RT_RNaseH"/>
    <property type="match status" value="1"/>
</dbReference>
<proteinExistence type="predicted"/>
<gene>
    <name evidence="9" type="ORF">QYE76_032151</name>
</gene>
<feature type="region of interest" description="Disordered" evidence="7">
    <location>
        <begin position="475"/>
        <end position="508"/>
    </location>
</feature>
<dbReference type="AlphaFoldDB" id="A0AAD8VL12"/>
<keyword evidence="3" id="KW-0540">Nuclease</keyword>
<dbReference type="InterPro" id="IPR001584">
    <property type="entry name" value="Integrase_cat-core"/>
</dbReference>
<dbReference type="SUPFAM" id="SSF56672">
    <property type="entry name" value="DNA/RNA polymerases"/>
    <property type="match status" value="1"/>
</dbReference>
<organism evidence="9 10">
    <name type="scientific">Lolium multiflorum</name>
    <name type="common">Italian ryegrass</name>
    <name type="synonym">Lolium perenne subsp. multiflorum</name>
    <dbReference type="NCBI Taxonomy" id="4521"/>
    <lineage>
        <taxon>Eukaryota</taxon>
        <taxon>Viridiplantae</taxon>
        <taxon>Streptophyta</taxon>
        <taxon>Embryophyta</taxon>
        <taxon>Tracheophyta</taxon>
        <taxon>Spermatophyta</taxon>
        <taxon>Magnoliopsida</taxon>
        <taxon>Liliopsida</taxon>
        <taxon>Poales</taxon>
        <taxon>Poaceae</taxon>
        <taxon>BOP clade</taxon>
        <taxon>Pooideae</taxon>
        <taxon>Poodae</taxon>
        <taxon>Poeae</taxon>
        <taxon>Poeae Chloroplast Group 2 (Poeae type)</taxon>
        <taxon>Loliodinae</taxon>
        <taxon>Loliinae</taxon>
        <taxon>Lolium</taxon>
    </lineage>
</organism>
<dbReference type="InterPro" id="IPR050951">
    <property type="entry name" value="Retrovirus_Pol_polyprotein"/>
</dbReference>
<dbReference type="InterPro" id="IPR041588">
    <property type="entry name" value="Integrase_H2C2"/>
</dbReference>
<dbReference type="InterPro" id="IPR043502">
    <property type="entry name" value="DNA/RNA_pol_sf"/>
</dbReference>
<dbReference type="EMBL" id="JAUUTY010000007">
    <property type="protein sequence ID" value="KAK1608478.1"/>
    <property type="molecule type" value="Genomic_DNA"/>
</dbReference>
<dbReference type="InterPro" id="IPR041373">
    <property type="entry name" value="RT_RNaseH"/>
</dbReference>
<comment type="caution">
    <text evidence="9">The sequence shown here is derived from an EMBL/GenBank/DDBJ whole genome shotgun (WGS) entry which is preliminary data.</text>
</comment>
<keyword evidence="2" id="KW-0548">Nucleotidyltransferase</keyword>
<evidence type="ECO:0000256" key="1">
    <source>
        <dbReference type="ARBA" id="ARBA00022679"/>
    </source>
</evidence>
<evidence type="ECO:0000313" key="9">
    <source>
        <dbReference type="EMBL" id="KAK1608478.1"/>
    </source>
</evidence>
<dbReference type="PROSITE" id="PS50994">
    <property type="entry name" value="INTEGRASE"/>
    <property type="match status" value="1"/>
</dbReference>
<dbReference type="GO" id="GO:0015074">
    <property type="term" value="P:DNA integration"/>
    <property type="evidence" value="ECO:0007669"/>
    <property type="project" value="InterPro"/>
</dbReference>
<dbReference type="SUPFAM" id="SSF53098">
    <property type="entry name" value="Ribonuclease H-like"/>
    <property type="match status" value="1"/>
</dbReference>
<evidence type="ECO:0000256" key="3">
    <source>
        <dbReference type="ARBA" id="ARBA00022722"/>
    </source>
</evidence>
<keyword evidence="1" id="KW-0808">Transferase</keyword>
<reference evidence="9" key="1">
    <citation type="submission" date="2023-07" db="EMBL/GenBank/DDBJ databases">
        <title>A chromosome-level genome assembly of Lolium multiflorum.</title>
        <authorList>
            <person name="Chen Y."/>
            <person name="Copetti D."/>
            <person name="Kolliker R."/>
            <person name="Studer B."/>
        </authorList>
    </citation>
    <scope>NUCLEOTIDE SEQUENCE</scope>
    <source>
        <strain evidence="9">02402/16</strain>
        <tissue evidence="9">Leaf</tissue>
    </source>
</reference>
<evidence type="ECO:0000313" key="10">
    <source>
        <dbReference type="Proteomes" id="UP001231189"/>
    </source>
</evidence>
<dbReference type="CDD" id="cd09274">
    <property type="entry name" value="RNase_HI_RT_Ty3"/>
    <property type="match status" value="1"/>
</dbReference>
<dbReference type="PANTHER" id="PTHR37984:SF5">
    <property type="entry name" value="PROTEIN NYNRIN-LIKE"/>
    <property type="match status" value="1"/>
</dbReference>
<dbReference type="InterPro" id="IPR012337">
    <property type="entry name" value="RNaseH-like_sf"/>
</dbReference>
<evidence type="ECO:0000256" key="5">
    <source>
        <dbReference type="ARBA" id="ARBA00022801"/>
    </source>
</evidence>
<keyword evidence="6" id="KW-0695">RNA-directed DNA polymerase</keyword>
<name>A0AAD8VL12_LOLMU</name>
<dbReference type="PANTHER" id="PTHR37984">
    <property type="entry name" value="PROTEIN CBG26694"/>
    <property type="match status" value="1"/>
</dbReference>
<dbReference type="InterPro" id="IPR036397">
    <property type="entry name" value="RNaseH_sf"/>
</dbReference>
<dbReference type="GO" id="GO:0004519">
    <property type="term" value="F:endonuclease activity"/>
    <property type="evidence" value="ECO:0007669"/>
    <property type="project" value="UniProtKB-KW"/>
</dbReference>
<evidence type="ECO:0000256" key="4">
    <source>
        <dbReference type="ARBA" id="ARBA00022759"/>
    </source>
</evidence>
<feature type="compositionally biased region" description="Low complexity" evidence="7">
    <location>
        <begin position="481"/>
        <end position="499"/>
    </location>
</feature>
<evidence type="ECO:0000256" key="6">
    <source>
        <dbReference type="ARBA" id="ARBA00022918"/>
    </source>
</evidence>
<evidence type="ECO:0000256" key="7">
    <source>
        <dbReference type="SAM" id="MobiDB-lite"/>
    </source>
</evidence>
<dbReference type="Gene3D" id="1.10.340.70">
    <property type="match status" value="1"/>
</dbReference>
<keyword evidence="4" id="KW-0255">Endonuclease</keyword>
<dbReference type="GO" id="GO:0003676">
    <property type="term" value="F:nucleic acid binding"/>
    <property type="evidence" value="ECO:0007669"/>
    <property type="project" value="InterPro"/>
</dbReference>
<dbReference type="GO" id="GO:0003964">
    <property type="term" value="F:RNA-directed DNA polymerase activity"/>
    <property type="evidence" value="ECO:0007669"/>
    <property type="project" value="UniProtKB-KW"/>
</dbReference>
<accession>A0AAD8VL12</accession>
<sequence>MNYPTHDLELAAVVHALKTWRRYLVGNRCEIYTDHKSLKYIFNQRELNMRQSRWMELIKDYDLGIHYHPGKANVVADALSREPCSLNALIKIAQPKLYEELEEFGLELGRLCVPNVEDLKQLIMKEAHDTPYSIHPGGTKMYQDLKKQFWWHGMKREIAFFIARCDVCQKVKAEHQRPAGLLQPLQVPEWKWEEVGMDFITGLPKSQRGHDSIWVIIDRLTKVAHFIPVKTTYHGTQLADLYISSIVSLHGVPKRIVSDRGTQFTSRFWKSLHEALGTNLSFSTAYHPQTGGQTERVNQILEDMLRSCVLAYGAKWEDCLPFAEFSYNNSYQASLQMAPFEALYGRRCRTPLNWSETGDSKVFGPDHLREAEEQVQLIRDRLKAAQSRQKSYADSKRRGLIFNIGDYVYLRVTPLKGMQRFHVKGTPVDAVVTSSVHEPSPSTTAPTHAVSVAATAIRESILPCIQRTLSRRFLQPQVTHSGTPSGTSSATSMSKSASEMAEEKIKYKDLPPEQKKKYDELKAICEAELIGSFEKTRSHGALEGIDMSLPSEERTRALRQEINYVVDHSLHRHAESLVNSLERVALHVVQEIMKHQYSPSGPALGTHQGEMQLHTRPPLPYTMAAPPQQGSPAYVIYKVGGDPGDYQFLYEPPKEIPHGYVCTFMPDCNSWTQSIQAPTGAFAGAGAIVPAGGMAAAAGSLGADVEKQAWLAKYATAPSHESSATTAPTADQITAVLRDQFGILPKKKTIGYSKPYPNEFDLIPLPHKYP</sequence>
<keyword evidence="10" id="KW-1185">Reference proteome</keyword>
<dbReference type="Pfam" id="PF17921">
    <property type="entry name" value="Integrase_H2C2"/>
    <property type="match status" value="1"/>
</dbReference>
<dbReference type="Proteomes" id="UP001231189">
    <property type="component" value="Unassembled WGS sequence"/>
</dbReference>
<dbReference type="FunFam" id="3.30.420.10:FF:000032">
    <property type="entry name" value="Retrovirus-related Pol polyprotein from transposon 297-like Protein"/>
    <property type="match status" value="1"/>
</dbReference>